<dbReference type="Proteomes" id="UP000596099">
    <property type="component" value="Plasmid pHB5018c"/>
</dbReference>
<reference evidence="2" key="1">
    <citation type="submission" date="2021-01" db="EMBL/GenBank/DDBJ databases">
        <title>Complete Genome Sequence of Thermus thermophilus Strain HB5018, Isolated from Mine Onsen Hot Spring.</title>
        <authorList>
            <person name="Miyazaki K."/>
            <person name="Moriya T."/>
            <person name="Nemoto N."/>
            <person name="Oshima T."/>
            <person name="Yura K."/>
            <person name="Bessho Y."/>
        </authorList>
    </citation>
    <scope>NUCLEOTIDE SEQUENCE [LARGE SCALE GENOMIC DNA]</scope>
    <source>
        <strain evidence="2">HB5018</strain>
        <plasmid evidence="2">pHB5018c</plasmid>
    </source>
</reference>
<dbReference type="RefSeq" id="WP_038069861.1">
    <property type="nucleotide sequence ID" value="NZ_AP024272.1"/>
</dbReference>
<accession>A0A7R7TLB9</accession>
<sequence length="188" mass="20483">MDRPGRVPVEQAYIAHLWAYGKVVGRGSVRGGLPGARFLLALPAEGGEGAFLPLPARHRGLALRGFLGRPVHAHFWPRTDGEGLLREAALVHIFPLEDPPPGLSRPTFLVRGRLLGVEREGGRVAVEVRPNPKGKLKEPFTLTLWAPLSLLEGLPPPGTGVELRGEYAPSSRKLLVREARAVRLWDEG</sequence>
<gene>
    <name evidence="1" type="ORF">TthHB5018_c25110</name>
</gene>
<geneLocation type="plasmid" evidence="1 2">
    <name>pHB5018c</name>
</geneLocation>
<dbReference type="EMBL" id="AP024272">
    <property type="protein sequence ID" value="BCP67577.1"/>
    <property type="molecule type" value="Genomic_DNA"/>
</dbReference>
<keyword evidence="1" id="KW-0614">Plasmid</keyword>
<dbReference type="AlphaFoldDB" id="A0A7R7TLB9"/>
<evidence type="ECO:0000313" key="1">
    <source>
        <dbReference type="EMBL" id="BCP67577.1"/>
    </source>
</evidence>
<organism evidence="1 2">
    <name type="scientific">Thermus thermophilus</name>
    <dbReference type="NCBI Taxonomy" id="274"/>
    <lineage>
        <taxon>Bacteria</taxon>
        <taxon>Thermotogati</taxon>
        <taxon>Deinococcota</taxon>
        <taxon>Deinococci</taxon>
        <taxon>Thermales</taxon>
        <taxon>Thermaceae</taxon>
        <taxon>Thermus</taxon>
    </lineage>
</organism>
<evidence type="ECO:0000313" key="2">
    <source>
        <dbReference type="Proteomes" id="UP000596099"/>
    </source>
</evidence>
<proteinExistence type="predicted"/>
<name>A0A7R7TLB9_THETH</name>
<protein>
    <submittedName>
        <fullName evidence="1">Uncharacterized protein</fullName>
    </submittedName>
</protein>